<name>A0A4S8QG85_9ACTN</name>
<evidence type="ECO:0000313" key="1">
    <source>
        <dbReference type="EMBL" id="THV39664.1"/>
    </source>
</evidence>
<sequence>MTDTTTRTETAAEVSIEEWARLLRLATTVARNELATWPRGLIEVDDLAQDLMVDLARNRADTRGLLDKYTATGLKSTLRRKAYRAAHAAAESRRRCHGTDFYTVFRVRALLEEGIGLIPGAVEERRDPSGSYTVGFAEAADLAEALDLVAERHRQALTRKFGPVLAAQATPAPTADQVARAVRALTYLLNNLAEEKTRLRGAITRP</sequence>
<proteinExistence type="predicted"/>
<reference evidence="2" key="1">
    <citation type="submission" date="2019-04" db="EMBL/GenBank/DDBJ databases">
        <title>Nocardioides xinjiangensis sp. nov.</title>
        <authorList>
            <person name="Liu S."/>
        </authorList>
    </citation>
    <scope>NUCLEOTIDE SEQUENCE [LARGE SCALE GENOMIC DNA]</scope>
    <source>
        <strain evidence="2">18</strain>
    </source>
</reference>
<comment type="caution">
    <text evidence="1">The sequence shown here is derived from an EMBL/GenBank/DDBJ whole genome shotgun (WGS) entry which is preliminary data.</text>
</comment>
<dbReference type="EMBL" id="STGY01000065">
    <property type="protein sequence ID" value="THV39664.1"/>
    <property type="molecule type" value="Genomic_DNA"/>
</dbReference>
<protein>
    <submittedName>
        <fullName evidence="1">Uncharacterized protein</fullName>
    </submittedName>
</protein>
<gene>
    <name evidence="1" type="ORF">FAB82_17500</name>
</gene>
<organism evidence="1 2">
    <name type="scientific">Glycomyces buryatensis</name>
    <dbReference type="NCBI Taxonomy" id="2570927"/>
    <lineage>
        <taxon>Bacteria</taxon>
        <taxon>Bacillati</taxon>
        <taxon>Actinomycetota</taxon>
        <taxon>Actinomycetes</taxon>
        <taxon>Glycomycetales</taxon>
        <taxon>Glycomycetaceae</taxon>
        <taxon>Glycomyces</taxon>
    </lineage>
</organism>
<reference evidence="1 2" key="2">
    <citation type="submission" date="2019-05" db="EMBL/GenBank/DDBJ databases">
        <title>Glycomyces buryatensis sp. nov.</title>
        <authorList>
            <person name="Nikitina E."/>
        </authorList>
    </citation>
    <scope>NUCLEOTIDE SEQUENCE [LARGE SCALE GENOMIC DNA]</scope>
    <source>
        <strain evidence="1 2">18</strain>
    </source>
</reference>
<keyword evidence="2" id="KW-1185">Reference proteome</keyword>
<dbReference type="RefSeq" id="WP_136535831.1">
    <property type="nucleotide sequence ID" value="NZ_STGY01000065.1"/>
</dbReference>
<evidence type="ECO:0000313" key="2">
    <source>
        <dbReference type="Proteomes" id="UP000308760"/>
    </source>
</evidence>
<dbReference type="Proteomes" id="UP000308760">
    <property type="component" value="Unassembled WGS sequence"/>
</dbReference>
<dbReference type="AlphaFoldDB" id="A0A4S8QG85"/>
<accession>A0A4S8QG85</accession>